<protein>
    <submittedName>
        <fullName evidence="11">Small-conductance mechanosensitive channel</fullName>
    </submittedName>
</protein>
<dbReference type="GO" id="GO:0005886">
    <property type="term" value="C:plasma membrane"/>
    <property type="evidence" value="ECO:0007669"/>
    <property type="project" value="UniProtKB-SubCell"/>
</dbReference>
<evidence type="ECO:0000256" key="4">
    <source>
        <dbReference type="ARBA" id="ARBA00022692"/>
    </source>
</evidence>
<evidence type="ECO:0000256" key="1">
    <source>
        <dbReference type="ARBA" id="ARBA00004651"/>
    </source>
</evidence>
<evidence type="ECO:0000313" key="11">
    <source>
        <dbReference type="EMBL" id="MBB6083018.1"/>
    </source>
</evidence>
<evidence type="ECO:0000256" key="6">
    <source>
        <dbReference type="ARBA" id="ARBA00023136"/>
    </source>
</evidence>
<reference evidence="11 12" key="1">
    <citation type="submission" date="2020-08" db="EMBL/GenBank/DDBJ databases">
        <title>Genomic Encyclopedia of Type Strains, Phase IV (KMG-IV): sequencing the most valuable type-strain genomes for metagenomic binning, comparative biology and taxonomic classification.</title>
        <authorList>
            <person name="Goeker M."/>
        </authorList>
    </citation>
    <scope>NUCLEOTIDE SEQUENCE [LARGE SCALE GENOMIC DNA]</scope>
    <source>
        <strain evidence="11 12">DSM 12141</strain>
    </source>
</reference>
<evidence type="ECO:0000259" key="9">
    <source>
        <dbReference type="Pfam" id="PF21082"/>
    </source>
</evidence>
<comment type="subcellular location">
    <subcellularLocation>
        <location evidence="1">Cell membrane</location>
        <topology evidence="1">Multi-pass membrane protein</topology>
    </subcellularLocation>
</comment>
<dbReference type="Gene3D" id="2.30.30.60">
    <property type="match status" value="1"/>
</dbReference>
<dbReference type="Pfam" id="PF21088">
    <property type="entry name" value="MS_channel_1st"/>
    <property type="match status" value="1"/>
</dbReference>
<dbReference type="InterPro" id="IPR010920">
    <property type="entry name" value="LSM_dom_sf"/>
</dbReference>
<evidence type="ECO:0000256" key="5">
    <source>
        <dbReference type="ARBA" id="ARBA00022989"/>
    </source>
</evidence>
<evidence type="ECO:0000256" key="3">
    <source>
        <dbReference type="ARBA" id="ARBA00022475"/>
    </source>
</evidence>
<dbReference type="Gene3D" id="3.30.70.100">
    <property type="match status" value="1"/>
</dbReference>
<dbReference type="InterPro" id="IPR006685">
    <property type="entry name" value="MscS_channel_2nd"/>
</dbReference>
<dbReference type="EMBL" id="JACHIB010000005">
    <property type="protein sequence ID" value="MBB6083018.1"/>
    <property type="molecule type" value="Genomic_DNA"/>
</dbReference>
<evidence type="ECO:0000256" key="2">
    <source>
        <dbReference type="ARBA" id="ARBA00008017"/>
    </source>
</evidence>
<keyword evidence="6 7" id="KW-0472">Membrane</keyword>
<keyword evidence="3" id="KW-1003">Cell membrane</keyword>
<feature type="transmembrane region" description="Helical" evidence="7">
    <location>
        <begin position="16"/>
        <end position="38"/>
    </location>
</feature>
<sequence length="352" mass="38469">MVLAELSARYGDIWGAWFGALILAALIYLGLATLLNALQRRAHAETPHRAYFRSLLAILARSNRLILALLALLIAAHATGALLPWWRWVDAHVWFALVAVQAALWLDAACLSFLSIAKAGTRASPVTTLLLSYLLRTVIWIVAMLAVLDNLGVNITTLVASLGIGGVAVALAVQTILSDLFASIAIGLDKPFEPGDFIVFGSVAGSIEHIGLKTTRIRSLGGEQIVCSNTELLKQTIQNYKRMEQRRVVFTLHLPYGVPADTLAALPGDVQAQIMAQPDTRHDRAHIARLGDWALELEAVYYVLSADYNQYMDIQQAINLGILKALEARGIVLTPMERTVRLRRDPLARPAS</sequence>
<organism evidence="11 12">
    <name type="scientific">Castellaniella defragrans</name>
    <name type="common">Alcaligenes defragrans</name>
    <dbReference type="NCBI Taxonomy" id="75697"/>
    <lineage>
        <taxon>Bacteria</taxon>
        <taxon>Pseudomonadati</taxon>
        <taxon>Pseudomonadota</taxon>
        <taxon>Betaproteobacteria</taxon>
        <taxon>Burkholderiales</taxon>
        <taxon>Alcaligenaceae</taxon>
        <taxon>Castellaniella</taxon>
    </lineage>
</organism>
<comment type="similarity">
    <text evidence="2">Belongs to the MscS (TC 1.A.23) family.</text>
</comment>
<dbReference type="SUPFAM" id="SSF50182">
    <property type="entry name" value="Sm-like ribonucleoproteins"/>
    <property type="match status" value="1"/>
</dbReference>
<gene>
    <name evidence="11" type="ORF">HNR28_001053</name>
</gene>
<dbReference type="PANTHER" id="PTHR30566">
    <property type="entry name" value="YNAI-RELATED MECHANOSENSITIVE ION CHANNEL"/>
    <property type="match status" value="1"/>
</dbReference>
<evidence type="ECO:0000313" key="12">
    <source>
        <dbReference type="Proteomes" id="UP000541136"/>
    </source>
</evidence>
<feature type="transmembrane region" description="Helical" evidence="7">
    <location>
        <begin position="92"/>
        <end position="114"/>
    </location>
</feature>
<dbReference type="InterPro" id="IPR049278">
    <property type="entry name" value="MS_channel_C"/>
</dbReference>
<dbReference type="InterPro" id="IPR049142">
    <property type="entry name" value="MS_channel_1st"/>
</dbReference>
<dbReference type="Gene3D" id="1.10.287.1260">
    <property type="match status" value="1"/>
</dbReference>
<feature type="transmembrane region" description="Helical" evidence="7">
    <location>
        <begin position="126"/>
        <end position="147"/>
    </location>
</feature>
<accession>A0A7W9TLP4</accession>
<dbReference type="SUPFAM" id="SSF82861">
    <property type="entry name" value="Mechanosensitive channel protein MscS (YggB), transmembrane region"/>
    <property type="match status" value="1"/>
</dbReference>
<feature type="transmembrane region" description="Helical" evidence="7">
    <location>
        <begin position="65"/>
        <end position="86"/>
    </location>
</feature>
<feature type="domain" description="Mechanosensitive ion channel transmembrane helices 2/3" evidence="10">
    <location>
        <begin position="134"/>
        <end position="174"/>
    </location>
</feature>
<feature type="domain" description="Mechanosensitive ion channel MscS" evidence="8">
    <location>
        <begin position="175"/>
        <end position="242"/>
    </location>
</feature>
<evidence type="ECO:0000259" key="10">
    <source>
        <dbReference type="Pfam" id="PF21088"/>
    </source>
</evidence>
<dbReference type="Pfam" id="PF21082">
    <property type="entry name" value="MS_channel_3rd"/>
    <property type="match status" value="1"/>
</dbReference>
<dbReference type="InterPro" id="IPR011066">
    <property type="entry name" value="MscS_channel_C_sf"/>
</dbReference>
<dbReference type="InterPro" id="IPR023408">
    <property type="entry name" value="MscS_beta-dom_sf"/>
</dbReference>
<dbReference type="GO" id="GO:0008381">
    <property type="term" value="F:mechanosensitive monoatomic ion channel activity"/>
    <property type="evidence" value="ECO:0007669"/>
    <property type="project" value="UniProtKB-ARBA"/>
</dbReference>
<dbReference type="RefSeq" id="WP_151024376.1">
    <property type="nucleotide sequence ID" value="NZ_JACHIB010000005.1"/>
</dbReference>
<dbReference type="InterPro" id="IPR011014">
    <property type="entry name" value="MscS_channel_TM-2"/>
</dbReference>
<dbReference type="Pfam" id="PF00924">
    <property type="entry name" value="MS_channel_2nd"/>
    <property type="match status" value="1"/>
</dbReference>
<proteinExistence type="inferred from homology"/>
<dbReference type="PANTHER" id="PTHR30566:SF25">
    <property type="entry name" value="INNER MEMBRANE PROTEIN"/>
    <property type="match status" value="1"/>
</dbReference>
<dbReference type="Proteomes" id="UP000541136">
    <property type="component" value="Unassembled WGS sequence"/>
</dbReference>
<feature type="transmembrane region" description="Helical" evidence="7">
    <location>
        <begin position="153"/>
        <end position="173"/>
    </location>
</feature>
<name>A0A7W9TLP4_CASDE</name>
<comment type="caution">
    <text evidence="11">The sequence shown here is derived from an EMBL/GenBank/DDBJ whole genome shotgun (WGS) entry which is preliminary data.</text>
</comment>
<dbReference type="AlphaFoldDB" id="A0A7W9TLP4"/>
<dbReference type="SUPFAM" id="SSF82689">
    <property type="entry name" value="Mechanosensitive channel protein MscS (YggB), C-terminal domain"/>
    <property type="match status" value="1"/>
</dbReference>
<evidence type="ECO:0000256" key="7">
    <source>
        <dbReference type="SAM" id="Phobius"/>
    </source>
</evidence>
<keyword evidence="4 7" id="KW-0812">Transmembrane</keyword>
<keyword evidence="5 7" id="KW-1133">Transmembrane helix</keyword>
<evidence type="ECO:0000259" key="8">
    <source>
        <dbReference type="Pfam" id="PF00924"/>
    </source>
</evidence>
<feature type="domain" description="Mechanosensitive ion channel MscS C-terminal" evidence="9">
    <location>
        <begin position="248"/>
        <end position="332"/>
    </location>
</feature>